<dbReference type="GO" id="GO:0090589">
    <property type="term" value="F:protein-phosphocysteine-trehalose phosphotransferase system transporter activity"/>
    <property type="evidence" value="ECO:0007669"/>
    <property type="project" value="TreeGrafter"/>
</dbReference>
<dbReference type="GO" id="GO:0005886">
    <property type="term" value="C:plasma membrane"/>
    <property type="evidence" value="ECO:0007669"/>
    <property type="project" value="UniProtKB-SubCell"/>
</dbReference>
<dbReference type="InterPro" id="IPR001996">
    <property type="entry name" value="PTS_IIB_1"/>
</dbReference>
<evidence type="ECO:0000256" key="3">
    <source>
        <dbReference type="ARBA" id="ARBA00022475"/>
    </source>
</evidence>
<feature type="transmembrane region" description="Helical" evidence="12">
    <location>
        <begin position="289"/>
        <end position="308"/>
    </location>
</feature>
<feature type="transmembrane region" description="Helical" evidence="12">
    <location>
        <begin position="359"/>
        <end position="380"/>
    </location>
</feature>
<keyword evidence="10 12" id="KW-0472">Membrane</keyword>
<sequence>MSKQYAPLAADIVRLVGGKANITEAYHCQTRLRFALKDESAVALDELNATEGIVKTLSKGGVFQVVVGMHVKDVFDEMEHELGDLSANANDADGAAKDKHKKVGSAVIEFVSSVFQPLIPALSGAGMVKALLALLVVLKVVNTGSQTYVLVNLFADAVFYFLPVLLAFSAAQKLKISPILAAAVAAMMLHPNWVALVTKKDPVTFFDILPFPLVNYSGAVIPIILVVFAQFYVERGLTRVIPKSVNLVFVPMLTFLVMGTLALGVLGPIGSILSGYLGSFFTFLSTNAAWAPALLVGATLPVMVMFGLHNGIAPLGVVQLAQTGKESIFGPGALVSNIAMGAAALVVAFRTKDKKTRQIATAGGITGLMGITEPILYGVALPKRYPLIAAMIGGGAGGLYAGLSQAHRFATGSSGLPAVLLYIGDNSLVNMINIIIALVISAAVSAVLTFALSLKFEKAAVDAAPAADDVVAAPSRRRTAAAESAFTAGGTATLVRTETVELAAPCAGTVVPLAEVSDPVFASGAMGQGIAVEPSESVIVSPVSGTVAVAMKTGHAFGIKTDDGVEVLVHVGIDTVTMKGEGFHGALERGTRVEAGQPLVTADLDAIRAAGHPATVLVVVTNGPTDAPVEQLEGGSVVAGAAIAAVGR</sequence>
<evidence type="ECO:0000313" key="16">
    <source>
        <dbReference type="EMBL" id="TDF93337.1"/>
    </source>
</evidence>
<dbReference type="NCBIfam" id="TIGR00830">
    <property type="entry name" value="PTBA"/>
    <property type="match status" value="1"/>
</dbReference>
<evidence type="ECO:0000259" key="13">
    <source>
        <dbReference type="PROSITE" id="PS51093"/>
    </source>
</evidence>
<evidence type="ECO:0000256" key="12">
    <source>
        <dbReference type="SAM" id="Phobius"/>
    </source>
</evidence>
<dbReference type="Pfam" id="PF00367">
    <property type="entry name" value="PTS_EIIB"/>
    <property type="match status" value="1"/>
</dbReference>
<dbReference type="GO" id="GO:0009401">
    <property type="term" value="P:phosphoenolpyruvate-dependent sugar phosphotransferase system"/>
    <property type="evidence" value="ECO:0007669"/>
    <property type="project" value="UniProtKB-KW"/>
</dbReference>
<feature type="transmembrane region" description="Helical" evidence="12">
    <location>
        <begin position="245"/>
        <end position="269"/>
    </location>
</feature>
<feature type="domain" description="PTS EIIB type-1" evidence="14">
    <location>
        <begin position="6"/>
        <end position="88"/>
    </location>
</feature>
<dbReference type="RefSeq" id="WP_133205225.1">
    <property type="nucleotide sequence ID" value="NZ_SMRU01000019.1"/>
</dbReference>
<evidence type="ECO:0000313" key="17">
    <source>
        <dbReference type="Proteomes" id="UP000295511"/>
    </source>
</evidence>
<dbReference type="InterPro" id="IPR050558">
    <property type="entry name" value="PTS_Sugar-Specific_Components"/>
</dbReference>
<feature type="active site" description="Phosphocysteine intermediate; for EIIB activity" evidence="11">
    <location>
        <position position="28"/>
    </location>
</feature>
<dbReference type="AlphaFoldDB" id="A0A4R5KG93"/>
<evidence type="ECO:0000256" key="4">
    <source>
        <dbReference type="ARBA" id="ARBA00022597"/>
    </source>
</evidence>
<comment type="subcellular location">
    <subcellularLocation>
        <location evidence="1">Cell membrane</location>
        <topology evidence="1">Multi-pass membrane protein</topology>
    </subcellularLocation>
</comment>
<dbReference type="InterPro" id="IPR011055">
    <property type="entry name" value="Dup_hybrid_motif"/>
</dbReference>
<dbReference type="SUPFAM" id="SSF51261">
    <property type="entry name" value="Duplicated hybrid motif"/>
    <property type="match status" value="1"/>
</dbReference>
<keyword evidence="2" id="KW-0813">Transport</keyword>
<evidence type="ECO:0000256" key="8">
    <source>
        <dbReference type="ARBA" id="ARBA00022777"/>
    </source>
</evidence>
<feature type="transmembrane region" description="Helical" evidence="12">
    <location>
        <begin position="427"/>
        <end position="452"/>
    </location>
</feature>
<dbReference type="InterPro" id="IPR018113">
    <property type="entry name" value="PTrfase_EIIB_Cys"/>
</dbReference>
<dbReference type="OrthoDB" id="9797715at2"/>
<dbReference type="InterPro" id="IPR036878">
    <property type="entry name" value="Glu_permease_IIB"/>
</dbReference>
<dbReference type="CDD" id="cd00212">
    <property type="entry name" value="PTS_IIB_glc"/>
    <property type="match status" value="1"/>
</dbReference>
<evidence type="ECO:0000256" key="10">
    <source>
        <dbReference type="ARBA" id="ARBA00023136"/>
    </source>
</evidence>
<dbReference type="EMBL" id="SMRU01000019">
    <property type="protein sequence ID" value="TDF93337.1"/>
    <property type="molecule type" value="Genomic_DNA"/>
</dbReference>
<evidence type="ECO:0000256" key="6">
    <source>
        <dbReference type="ARBA" id="ARBA00022683"/>
    </source>
</evidence>
<evidence type="ECO:0000256" key="11">
    <source>
        <dbReference type="PROSITE-ProRule" id="PRU00421"/>
    </source>
</evidence>
<keyword evidence="17" id="KW-1185">Reference proteome</keyword>
<keyword evidence="3" id="KW-1003">Cell membrane</keyword>
<feature type="transmembrane region" description="Helical" evidence="12">
    <location>
        <begin position="147"/>
        <end position="169"/>
    </location>
</feature>
<dbReference type="Pfam" id="PF00358">
    <property type="entry name" value="PTS_EIIA_1"/>
    <property type="match status" value="1"/>
</dbReference>
<dbReference type="InterPro" id="IPR001127">
    <property type="entry name" value="PTS_EIIA_1_perm"/>
</dbReference>
<feature type="domain" description="PTS EIIC type-1" evidence="15">
    <location>
        <begin position="109"/>
        <end position="468"/>
    </location>
</feature>
<dbReference type="SUPFAM" id="SSF55604">
    <property type="entry name" value="Glucose permease domain IIB"/>
    <property type="match status" value="1"/>
</dbReference>
<feature type="domain" description="PTS EIIA type-1" evidence="13">
    <location>
        <begin position="518"/>
        <end position="622"/>
    </location>
</feature>
<dbReference type="PANTHER" id="PTHR30175:SF1">
    <property type="entry name" value="PTS SYSTEM ARBUTIN-, CELLOBIOSE-, AND SALICIN-SPECIFIC EIIBC COMPONENT-RELATED"/>
    <property type="match status" value="1"/>
</dbReference>
<dbReference type="Pfam" id="PF02378">
    <property type="entry name" value="PTS_EIIC"/>
    <property type="match status" value="1"/>
</dbReference>
<dbReference type="PROSITE" id="PS00371">
    <property type="entry name" value="PTS_EIIA_TYPE_1_HIS"/>
    <property type="match status" value="1"/>
</dbReference>
<evidence type="ECO:0000256" key="2">
    <source>
        <dbReference type="ARBA" id="ARBA00022448"/>
    </source>
</evidence>
<dbReference type="Proteomes" id="UP000295511">
    <property type="component" value="Unassembled WGS sequence"/>
</dbReference>
<feature type="transmembrane region" description="Helical" evidence="12">
    <location>
        <begin position="213"/>
        <end position="233"/>
    </location>
</feature>
<dbReference type="PROSITE" id="PS51093">
    <property type="entry name" value="PTS_EIIA_TYPE_1"/>
    <property type="match status" value="1"/>
</dbReference>
<keyword evidence="4" id="KW-0762">Sugar transport</keyword>
<evidence type="ECO:0000256" key="5">
    <source>
        <dbReference type="ARBA" id="ARBA00022679"/>
    </source>
</evidence>
<organism evidence="16 17">
    <name type="scientific">Arthrobacter terricola</name>
    <dbReference type="NCBI Taxonomy" id="2547396"/>
    <lineage>
        <taxon>Bacteria</taxon>
        <taxon>Bacillati</taxon>
        <taxon>Actinomycetota</taxon>
        <taxon>Actinomycetes</taxon>
        <taxon>Micrococcales</taxon>
        <taxon>Micrococcaceae</taxon>
        <taxon>Arthrobacter</taxon>
    </lineage>
</organism>
<feature type="transmembrane region" description="Helical" evidence="12">
    <location>
        <begin position="176"/>
        <end position="193"/>
    </location>
</feature>
<evidence type="ECO:0000256" key="9">
    <source>
        <dbReference type="ARBA" id="ARBA00022989"/>
    </source>
</evidence>
<feature type="transmembrane region" description="Helical" evidence="12">
    <location>
        <begin position="328"/>
        <end position="347"/>
    </location>
</feature>
<dbReference type="InterPro" id="IPR011297">
    <property type="entry name" value="PTS_IIABC_b_glu"/>
</dbReference>
<dbReference type="PANTHER" id="PTHR30175">
    <property type="entry name" value="PHOSPHOTRANSFERASE SYSTEM TRANSPORT PROTEIN"/>
    <property type="match status" value="1"/>
</dbReference>
<dbReference type="PROSITE" id="PS01035">
    <property type="entry name" value="PTS_EIIB_TYPE_1_CYS"/>
    <property type="match status" value="1"/>
</dbReference>
<keyword evidence="5" id="KW-0808">Transferase</keyword>
<dbReference type="PROSITE" id="PS51103">
    <property type="entry name" value="PTS_EIIC_TYPE_1"/>
    <property type="match status" value="1"/>
</dbReference>
<dbReference type="GO" id="GO:0016301">
    <property type="term" value="F:kinase activity"/>
    <property type="evidence" value="ECO:0007669"/>
    <property type="project" value="UniProtKB-KW"/>
</dbReference>
<evidence type="ECO:0000259" key="14">
    <source>
        <dbReference type="PROSITE" id="PS51098"/>
    </source>
</evidence>
<keyword evidence="9 12" id="KW-1133">Transmembrane helix</keyword>
<dbReference type="InterPro" id="IPR013013">
    <property type="entry name" value="PTS_EIIC_1"/>
</dbReference>
<dbReference type="FunFam" id="2.70.70.10:FF:000001">
    <property type="entry name" value="PTS system glucose-specific IIA component"/>
    <property type="match status" value="1"/>
</dbReference>
<feature type="transmembrane region" description="Helical" evidence="12">
    <location>
        <begin position="387"/>
        <end position="407"/>
    </location>
</feature>
<evidence type="ECO:0000256" key="7">
    <source>
        <dbReference type="ARBA" id="ARBA00022692"/>
    </source>
</evidence>
<keyword evidence="6" id="KW-0598">Phosphotransferase system</keyword>
<keyword evidence="8" id="KW-0418">Kinase</keyword>
<evidence type="ECO:0000256" key="1">
    <source>
        <dbReference type="ARBA" id="ARBA00004651"/>
    </source>
</evidence>
<accession>A0A4R5KG93</accession>
<keyword evidence="7 12" id="KW-0812">Transmembrane</keyword>
<gene>
    <name evidence="16" type="ORF">E1809_15930</name>
</gene>
<feature type="transmembrane region" description="Helical" evidence="12">
    <location>
        <begin position="118"/>
        <end position="141"/>
    </location>
</feature>
<protein>
    <submittedName>
        <fullName evidence="16">PTS beta-glucoside transporter subunit EIIBCA</fullName>
    </submittedName>
</protein>
<dbReference type="GO" id="GO:0015771">
    <property type="term" value="P:trehalose transport"/>
    <property type="evidence" value="ECO:0007669"/>
    <property type="project" value="TreeGrafter"/>
</dbReference>
<dbReference type="NCBIfam" id="TIGR01995">
    <property type="entry name" value="PTS-II-ABC-beta"/>
    <property type="match status" value="1"/>
</dbReference>
<dbReference type="GO" id="GO:0008982">
    <property type="term" value="F:protein-N(PI)-phosphohistidine-sugar phosphotransferase activity"/>
    <property type="evidence" value="ECO:0007669"/>
    <property type="project" value="InterPro"/>
</dbReference>
<dbReference type="Gene3D" id="3.30.1360.60">
    <property type="entry name" value="Glucose permease domain IIB"/>
    <property type="match status" value="1"/>
</dbReference>
<evidence type="ECO:0000259" key="15">
    <source>
        <dbReference type="PROSITE" id="PS51103"/>
    </source>
</evidence>
<comment type="caution">
    <text evidence="16">The sequence shown here is derived from an EMBL/GenBank/DDBJ whole genome shotgun (WGS) entry which is preliminary data.</text>
</comment>
<dbReference type="PROSITE" id="PS51098">
    <property type="entry name" value="PTS_EIIB_TYPE_1"/>
    <property type="match status" value="1"/>
</dbReference>
<reference evidence="16 17" key="1">
    <citation type="submission" date="2019-03" db="EMBL/GenBank/DDBJ databases">
        <title>Whole genome sequence of Arthrobacter sp JH1-1.</title>
        <authorList>
            <person name="Trinh H.N."/>
        </authorList>
    </citation>
    <scope>NUCLEOTIDE SEQUENCE [LARGE SCALE GENOMIC DNA]</scope>
    <source>
        <strain evidence="16 17">JH1-1</strain>
    </source>
</reference>
<dbReference type="Gene3D" id="2.70.70.10">
    <property type="entry name" value="Glucose Permease (Domain IIA)"/>
    <property type="match status" value="1"/>
</dbReference>
<name>A0A4R5KG93_9MICC</name>
<dbReference type="InterPro" id="IPR003352">
    <property type="entry name" value="PTS_EIIC"/>
</dbReference>
<proteinExistence type="predicted"/>